<dbReference type="Pfam" id="PF08149">
    <property type="entry name" value="BING4CT"/>
    <property type="match status" value="1"/>
</dbReference>
<evidence type="ECO:0000313" key="9">
    <source>
        <dbReference type="EMBL" id="EJK60719.1"/>
    </source>
</evidence>
<evidence type="ECO:0000259" key="8">
    <source>
        <dbReference type="SMART" id="SM01033"/>
    </source>
</evidence>
<feature type="non-terminal residue" evidence="9">
    <location>
        <position position="1"/>
    </location>
</feature>
<dbReference type="GO" id="GO:0032040">
    <property type="term" value="C:small-subunit processome"/>
    <property type="evidence" value="ECO:0007669"/>
    <property type="project" value="TreeGrafter"/>
</dbReference>
<feature type="compositionally biased region" description="Basic residues" evidence="7">
    <location>
        <begin position="590"/>
        <end position="609"/>
    </location>
</feature>
<dbReference type="OrthoDB" id="10251154at2759"/>
<accession>K0S756</accession>
<dbReference type="PANTHER" id="PTHR14085:SF3">
    <property type="entry name" value="WD REPEAT-CONTAINING PROTEIN 46"/>
    <property type="match status" value="1"/>
</dbReference>
<dbReference type="Proteomes" id="UP000266841">
    <property type="component" value="Unassembled WGS sequence"/>
</dbReference>
<dbReference type="GO" id="GO:0000462">
    <property type="term" value="P:maturation of SSU-rRNA from tricistronic rRNA transcript (SSU-rRNA, 5.8S rRNA, LSU-rRNA)"/>
    <property type="evidence" value="ECO:0007669"/>
    <property type="project" value="TreeGrafter"/>
</dbReference>
<feature type="repeat" description="WD" evidence="6">
    <location>
        <begin position="386"/>
        <end position="427"/>
    </location>
</feature>
<evidence type="ECO:0000256" key="2">
    <source>
        <dbReference type="ARBA" id="ARBA00022552"/>
    </source>
</evidence>
<name>K0S756_THAOC</name>
<feature type="region of interest" description="Disordered" evidence="7">
    <location>
        <begin position="626"/>
        <end position="656"/>
    </location>
</feature>
<keyword evidence="4" id="KW-0677">Repeat</keyword>
<feature type="region of interest" description="Disordered" evidence="7">
    <location>
        <begin position="568"/>
        <end position="609"/>
    </location>
</feature>
<evidence type="ECO:0000256" key="5">
    <source>
        <dbReference type="ARBA" id="ARBA00023242"/>
    </source>
</evidence>
<dbReference type="FunFam" id="2.130.10.10:FF:000378">
    <property type="entry name" value="U3 small nucleolar RNA-associated protein 7"/>
    <property type="match status" value="1"/>
</dbReference>
<gene>
    <name evidence="9" type="ORF">THAOC_18876</name>
</gene>
<keyword evidence="10" id="KW-1185">Reference proteome</keyword>
<keyword evidence="3 6" id="KW-0853">WD repeat</keyword>
<feature type="region of interest" description="Disordered" evidence="7">
    <location>
        <begin position="145"/>
        <end position="164"/>
    </location>
</feature>
<dbReference type="PROSITE" id="PS50082">
    <property type="entry name" value="WD_REPEATS_2"/>
    <property type="match status" value="1"/>
</dbReference>
<dbReference type="AlphaFoldDB" id="K0S756"/>
<evidence type="ECO:0000256" key="1">
    <source>
        <dbReference type="ARBA" id="ARBA00004604"/>
    </source>
</evidence>
<dbReference type="GO" id="GO:0030686">
    <property type="term" value="C:90S preribosome"/>
    <property type="evidence" value="ECO:0007669"/>
    <property type="project" value="TreeGrafter"/>
</dbReference>
<dbReference type="eggNOG" id="KOG1272">
    <property type="taxonomic scope" value="Eukaryota"/>
</dbReference>
<proteinExistence type="predicted"/>
<feature type="compositionally biased region" description="Basic and acidic residues" evidence="7">
    <location>
        <begin position="626"/>
        <end position="642"/>
    </location>
</feature>
<evidence type="ECO:0000256" key="3">
    <source>
        <dbReference type="ARBA" id="ARBA00022574"/>
    </source>
</evidence>
<feature type="compositionally biased region" description="Basic and acidic residues" evidence="7">
    <location>
        <begin position="568"/>
        <end position="589"/>
    </location>
</feature>
<sequence>ARGLRDQGSLPPVALPKQQLGLTIQPSRRCDTALYIVALYTARHRKRGTMDGSKLSESKPKKRSQKRHVGEITRGKSHDDLLKERKVLRKAIGTLPDDKRDKVLTHFQGTSRGDISKQRLINLRQDDRHADTSNLSEYQIRNLKKRKAKPNHALQRSMHRRETKRLQNAMAAADAEEILHTHSSGLVEPETDMERTIQLSQQQLKNEHLEENVARNIFDLSLTDYGPYHMSYDRSGRFGLLAGQRGHISIIDQHSLALKTEFFLEQDSVRDACFLHSGSMLAVSQNKNVYIYDDEGAEIHRLDGHRRVTSMDFLPYHWLLATVGQNGMLQYQDTSTGSLVSQHRTKMGPCYAMRQNQFNSVLHMGHTNGTVTLWSPSSSEYLVKLLAHKGSPITSLAIDRSGRYMATGGGDSKVKIFDLRMLKEVHAYQTFGGAPTCLDISQTGVLGVGHGCHSTFWRPEALKTKEKEPYMKHEISGMGPLESLSFRPFEDVCGIGHQGGISSIVIPGSGEPNLDSMEHFTNPYMDAKQRRETEVRSLLEKLSPDMIALDPLSIGSVEESNLIQRQQRMRDLADEANARKAADKEAAKNKKEKKRMRGRNKIAKKLQRKHKNIVDENLLKLKELQEEEKAEKERIKRAMKGDESEDETPAALKRFF</sequence>
<dbReference type="OMA" id="EFLPYHW"/>
<keyword evidence="5" id="KW-0539">Nucleus</keyword>
<dbReference type="InterPro" id="IPR015943">
    <property type="entry name" value="WD40/YVTN_repeat-like_dom_sf"/>
</dbReference>
<comment type="subcellular location">
    <subcellularLocation>
        <location evidence="1">Nucleus</location>
        <location evidence="1">Nucleolus</location>
    </subcellularLocation>
</comment>
<evidence type="ECO:0000313" key="10">
    <source>
        <dbReference type="Proteomes" id="UP000266841"/>
    </source>
</evidence>
<dbReference type="SMART" id="SM01033">
    <property type="entry name" value="BING4CT"/>
    <property type="match status" value="1"/>
</dbReference>
<evidence type="ECO:0000256" key="4">
    <source>
        <dbReference type="ARBA" id="ARBA00022737"/>
    </source>
</evidence>
<dbReference type="SMART" id="SM00320">
    <property type="entry name" value="WD40"/>
    <property type="match status" value="4"/>
</dbReference>
<organism evidence="9 10">
    <name type="scientific">Thalassiosira oceanica</name>
    <name type="common">Marine diatom</name>
    <dbReference type="NCBI Taxonomy" id="159749"/>
    <lineage>
        <taxon>Eukaryota</taxon>
        <taxon>Sar</taxon>
        <taxon>Stramenopiles</taxon>
        <taxon>Ochrophyta</taxon>
        <taxon>Bacillariophyta</taxon>
        <taxon>Coscinodiscophyceae</taxon>
        <taxon>Thalassiosirophycidae</taxon>
        <taxon>Thalassiosirales</taxon>
        <taxon>Thalassiosiraceae</taxon>
        <taxon>Thalassiosira</taxon>
    </lineage>
</organism>
<feature type="domain" description="BING4 C-terminal" evidence="8">
    <location>
        <begin position="469"/>
        <end position="551"/>
    </location>
</feature>
<dbReference type="SUPFAM" id="SSF50978">
    <property type="entry name" value="WD40 repeat-like"/>
    <property type="match status" value="1"/>
</dbReference>
<dbReference type="Gene3D" id="2.130.10.10">
    <property type="entry name" value="YVTN repeat-like/Quinoprotein amine dehydrogenase"/>
    <property type="match status" value="1"/>
</dbReference>
<keyword evidence="2" id="KW-0698">rRNA processing</keyword>
<dbReference type="EMBL" id="AGNL01020753">
    <property type="protein sequence ID" value="EJK60719.1"/>
    <property type="molecule type" value="Genomic_DNA"/>
</dbReference>
<reference evidence="9 10" key="1">
    <citation type="journal article" date="2012" name="Genome Biol.">
        <title>Genome and low-iron response of an oceanic diatom adapted to chronic iron limitation.</title>
        <authorList>
            <person name="Lommer M."/>
            <person name="Specht M."/>
            <person name="Roy A.S."/>
            <person name="Kraemer L."/>
            <person name="Andreson R."/>
            <person name="Gutowska M.A."/>
            <person name="Wolf J."/>
            <person name="Bergner S.V."/>
            <person name="Schilhabel M.B."/>
            <person name="Klostermeier U.C."/>
            <person name="Beiko R.G."/>
            <person name="Rosenstiel P."/>
            <person name="Hippler M."/>
            <person name="Laroche J."/>
        </authorList>
    </citation>
    <scope>NUCLEOTIDE SEQUENCE [LARGE SCALE GENOMIC DNA]</scope>
    <source>
        <strain evidence="9 10">CCMP1005</strain>
    </source>
</reference>
<dbReference type="PANTHER" id="PTHR14085">
    <property type="entry name" value="WD-REPEAT PROTEIN BING4"/>
    <property type="match status" value="1"/>
</dbReference>
<comment type="caution">
    <text evidence="9">The sequence shown here is derived from an EMBL/GenBank/DDBJ whole genome shotgun (WGS) entry which is preliminary data.</text>
</comment>
<feature type="region of interest" description="Disordered" evidence="7">
    <location>
        <begin position="46"/>
        <end position="71"/>
    </location>
</feature>
<dbReference type="InterPro" id="IPR001680">
    <property type="entry name" value="WD40_rpt"/>
</dbReference>
<protein>
    <recommendedName>
        <fullName evidence="8">BING4 C-terminal domain-containing protein</fullName>
    </recommendedName>
</protein>
<evidence type="ECO:0000256" key="7">
    <source>
        <dbReference type="SAM" id="MobiDB-lite"/>
    </source>
</evidence>
<dbReference type="InterPro" id="IPR036322">
    <property type="entry name" value="WD40_repeat_dom_sf"/>
</dbReference>
<dbReference type="InterPro" id="IPR012952">
    <property type="entry name" value="BING4_C_dom"/>
</dbReference>
<evidence type="ECO:0000256" key="6">
    <source>
        <dbReference type="PROSITE-ProRule" id="PRU00221"/>
    </source>
</evidence>
<dbReference type="InterPro" id="IPR040315">
    <property type="entry name" value="WDR46/Utp7"/>
</dbReference>
<dbReference type="Pfam" id="PF00400">
    <property type="entry name" value="WD40"/>
    <property type="match status" value="1"/>
</dbReference>